<keyword evidence="3" id="KW-1185">Reference proteome</keyword>
<dbReference type="SUPFAM" id="SSF47413">
    <property type="entry name" value="lambda repressor-like DNA-binding domains"/>
    <property type="match status" value="1"/>
</dbReference>
<name>A0ABY1L2X3_9BACI</name>
<gene>
    <name evidence="2" type="ORF">SAMN05421758_1132</name>
</gene>
<evidence type="ECO:0000259" key="1">
    <source>
        <dbReference type="PROSITE" id="PS50943"/>
    </source>
</evidence>
<dbReference type="EMBL" id="FTOK01000013">
    <property type="protein sequence ID" value="SIS95691.1"/>
    <property type="molecule type" value="Genomic_DNA"/>
</dbReference>
<protein>
    <submittedName>
        <fullName evidence="2">Helix-turn-helix</fullName>
    </submittedName>
</protein>
<evidence type="ECO:0000313" key="2">
    <source>
        <dbReference type="EMBL" id="SIS95691.1"/>
    </source>
</evidence>
<sequence length="55" mass="6015">MSQETLGWEAGISRSYIGKIERGEVNASILLFYQIAEALDTKPEALVRNTGRSGS</sequence>
<comment type="caution">
    <text evidence="2">The sequence shown here is derived from an EMBL/GenBank/DDBJ whole genome shotgun (WGS) entry which is preliminary data.</text>
</comment>
<dbReference type="PROSITE" id="PS50943">
    <property type="entry name" value="HTH_CROC1"/>
    <property type="match status" value="1"/>
</dbReference>
<dbReference type="Gene3D" id="1.10.260.40">
    <property type="entry name" value="lambda repressor-like DNA-binding domains"/>
    <property type="match status" value="1"/>
</dbReference>
<organism evidence="2 3">
    <name type="scientific">Salimicrobium salexigens</name>
    <dbReference type="NCBI Taxonomy" id="908941"/>
    <lineage>
        <taxon>Bacteria</taxon>
        <taxon>Bacillati</taxon>
        <taxon>Bacillota</taxon>
        <taxon>Bacilli</taxon>
        <taxon>Bacillales</taxon>
        <taxon>Bacillaceae</taxon>
        <taxon>Salimicrobium</taxon>
    </lineage>
</organism>
<dbReference type="InterPro" id="IPR001387">
    <property type="entry name" value="Cro/C1-type_HTH"/>
</dbReference>
<accession>A0ABY1L2X3</accession>
<dbReference type="Pfam" id="PF01381">
    <property type="entry name" value="HTH_3"/>
    <property type="match status" value="1"/>
</dbReference>
<feature type="domain" description="HTH cro/C1-type" evidence="1">
    <location>
        <begin position="1"/>
        <end position="46"/>
    </location>
</feature>
<reference evidence="2 3" key="1">
    <citation type="submission" date="2017-01" db="EMBL/GenBank/DDBJ databases">
        <authorList>
            <person name="Varghese N."/>
            <person name="Submissions S."/>
        </authorList>
    </citation>
    <scope>NUCLEOTIDE SEQUENCE [LARGE SCALE GENOMIC DNA]</scope>
    <source>
        <strain evidence="2 3">DSM 22782</strain>
    </source>
</reference>
<dbReference type="InterPro" id="IPR010982">
    <property type="entry name" value="Lambda_DNA-bd_dom_sf"/>
</dbReference>
<dbReference type="CDD" id="cd00093">
    <property type="entry name" value="HTH_XRE"/>
    <property type="match status" value="1"/>
</dbReference>
<evidence type="ECO:0000313" key="3">
    <source>
        <dbReference type="Proteomes" id="UP000199777"/>
    </source>
</evidence>
<proteinExistence type="predicted"/>
<dbReference type="Proteomes" id="UP000199777">
    <property type="component" value="Unassembled WGS sequence"/>
</dbReference>